<keyword evidence="1" id="KW-0812">Transmembrane</keyword>
<keyword evidence="3" id="KW-1185">Reference proteome</keyword>
<sequence>MAEIELDQKKLKKTGAIYGLILGMVMILAGIISFYLMSSTSNLAVVVGTPVVFSILLPLVAAVVLIFSLRKKINGYWDLRQATTGIFILFLVAYFVSTSGSIAYLKAAGPGIKVHTKENLIRVTSSFLEKQGADQVEIDAAVDKVNAGFAESPDLKIGDVIMGYLQAVIIIFVAALVFAAIFKREPPVYFKAGDE</sequence>
<dbReference type="OrthoDB" id="660361at2"/>
<feature type="transmembrane region" description="Helical" evidence="1">
    <location>
        <begin position="161"/>
        <end position="182"/>
    </location>
</feature>
<dbReference type="Proteomes" id="UP000014174">
    <property type="component" value="Unassembled WGS sequence"/>
</dbReference>
<keyword evidence="1" id="KW-0472">Membrane</keyword>
<evidence type="ECO:0000256" key="1">
    <source>
        <dbReference type="SAM" id="Phobius"/>
    </source>
</evidence>
<feature type="transmembrane region" description="Helical" evidence="1">
    <location>
        <begin position="79"/>
        <end position="96"/>
    </location>
</feature>
<evidence type="ECO:0000313" key="2">
    <source>
        <dbReference type="EMBL" id="EOR96192.1"/>
    </source>
</evidence>
<reference evidence="2 3" key="1">
    <citation type="journal article" date="2013" name="Genome Announc.">
        <title>Draft Genome Sequence of Arcticibacter svalbardensis Strain MN12-7T, a Member of the Family Sphingobacteriaceae Isolated from an Arctic Soil Sample.</title>
        <authorList>
            <person name="Shivaji S."/>
            <person name="Ara S."/>
            <person name="Prasad S."/>
            <person name="Manasa B.P."/>
            <person name="Begum Z."/>
            <person name="Singh A."/>
            <person name="Kumar Pinnaka A."/>
        </authorList>
    </citation>
    <scope>NUCLEOTIDE SEQUENCE [LARGE SCALE GENOMIC DNA]</scope>
    <source>
        <strain evidence="2 3">MN12-7</strain>
    </source>
</reference>
<evidence type="ECO:0008006" key="4">
    <source>
        <dbReference type="Google" id="ProtNLM"/>
    </source>
</evidence>
<keyword evidence="1" id="KW-1133">Transmembrane helix</keyword>
<feature type="transmembrane region" description="Helical" evidence="1">
    <location>
        <begin position="43"/>
        <end position="67"/>
    </location>
</feature>
<dbReference type="STRING" id="1150600.ADIARSV_0597"/>
<comment type="caution">
    <text evidence="2">The sequence shown here is derived from an EMBL/GenBank/DDBJ whole genome shotgun (WGS) entry which is preliminary data.</text>
</comment>
<accession>R9GWM1</accession>
<dbReference type="eggNOG" id="ENOG5032X97">
    <property type="taxonomic scope" value="Bacteria"/>
</dbReference>
<feature type="transmembrane region" description="Helical" evidence="1">
    <location>
        <begin position="16"/>
        <end position="37"/>
    </location>
</feature>
<dbReference type="EMBL" id="AQPN01000022">
    <property type="protein sequence ID" value="EOR96192.1"/>
    <property type="molecule type" value="Genomic_DNA"/>
</dbReference>
<gene>
    <name evidence="2" type="ORF">ADIARSV_0597</name>
</gene>
<evidence type="ECO:0000313" key="3">
    <source>
        <dbReference type="Proteomes" id="UP000014174"/>
    </source>
</evidence>
<dbReference type="Pfam" id="PF13858">
    <property type="entry name" value="DUF4199"/>
    <property type="match status" value="1"/>
</dbReference>
<dbReference type="AlphaFoldDB" id="R9GWM1"/>
<proteinExistence type="predicted"/>
<dbReference type="InterPro" id="IPR025250">
    <property type="entry name" value="DUF4199"/>
</dbReference>
<protein>
    <recommendedName>
        <fullName evidence="4">DUF4199 domain-containing protein</fullName>
    </recommendedName>
</protein>
<name>R9GWM1_9SPHI</name>
<organism evidence="2 3">
    <name type="scientific">Arcticibacter svalbardensis MN12-7</name>
    <dbReference type="NCBI Taxonomy" id="1150600"/>
    <lineage>
        <taxon>Bacteria</taxon>
        <taxon>Pseudomonadati</taxon>
        <taxon>Bacteroidota</taxon>
        <taxon>Sphingobacteriia</taxon>
        <taxon>Sphingobacteriales</taxon>
        <taxon>Sphingobacteriaceae</taxon>
        <taxon>Arcticibacter</taxon>
    </lineage>
</organism>
<dbReference type="RefSeq" id="WP_016193846.1">
    <property type="nucleotide sequence ID" value="NZ_AQPN01000022.1"/>
</dbReference>